<name>A0A0A7KQB0_CNAME</name>
<dbReference type="SUPFAM" id="SSF52833">
    <property type="entry name" value="Thioredoxin-like"/>
    <property type="match status" value="1"/>
</dbReference>
<dbReference type="AlphaFoldDB" id="A0A0A7KQB0"/>
<feature type="domain" description="GST N-terminal" evidence="2">
    <location>
        <begin position="11"/>
        <end position="92"/>
    </location>
</feature>
<dbReference type="CDD" id="cd03177">
    <property type="entry name" value="GST_C_Delta_Epsilon"/>
    <property type="match status" value="1"/>
</dbReference>
<dbReference type="EMBL" id="KM433686">
    <property type="protein sequence ID" value="AIZ46898.1"/>
    <property type="molecule type" value="mRNA"/>
</dbReference>
<accession>A0A0A7KQB0</accession>
<dbReference type="GO" id="GO:0006749">
    <property type="term" value="P:glutathione metabolic process"/>
    <property type="evidence" value="ECO:0007669"/>
    <property type="project" value="TreeGrafter"/>
</dbReference>
<dbReference type="PANTHER" id="PTHR43969">
    <property type="entry name" value="GLUTATHIONE S TRANSFERASE D10, ISOFORM A-RELATED"/>
    <property type="match status" value="1"/>
</dbReference>
<dbReference type="FunFam" id="3.40.30.10:FF:000034">
    <property type="entry name" value="glutathione S-transferase 1"/>
    <property type="match status" value="1"/>
</dbReference>
<keyword evidence="4" id="KW-0808">Transferase</keyword>
<dbReference type="CDD" id="cd03045">
    <property type="entry name" value="GST_N_Delta_Epsilon"/>
    <property type="match status" value="1"/>
</dbReference>
<dbReference type="PROSITE" id="PS50405">
    <property type="entry name" value="GST_CTER"/>
    <property type="match status" value="1"/>
</dbReference>
<evidence type="ECO:0000313" key="4">
    <source>
        <dbReference type="EMBL" id="AIZ46898.1"/>
    </source>
</evidence>
<dbReference type="InterPro" id="IPR036282">
    <property type="entry name" value="Glutathione-S-Trfase_C_sf"/>
</dbReference>
<dbReference type="PANTHER" id="PTHR43969:SF9">
    <property type="entry name" value="GLUTATHIONE S TRANSFERASE D10, ISOFORM A-RELATED"/>
    <property type="match status" value="1"/>
</dbReference>
<protein>
    <submittedName>
        <fullName evidence="4">Glutathione S-transferase delta 3</fullName>
        <ecNumber evidence="4">2.5.1.18</ecNumber>
    </submittedName>
</protein>
<feature type="domain" description="GST C-terminal" evidence="3">
    <location>
        <begin position="98"/>
        <end position="216"/>
    </location>
</feature>
<dbReference type="InterPro" id="IPR040079">
    <property type="entry name" value="Glutathione_S-Trfase"/>
</dbReference>
<dbReference type="Pfam" id="PF00043">
    <property type="entry name" value="GST_C"/>
    <property type="match status" value="1"/>
</dbReference>
<dbReference type="GO" id="GO:0004364">
    <property type="term" value="F:glutathione transferase activity"/>
    <property type="evidence" value="ECO:0007669"/>
    <property type="project" value="UniProtKB-EC"/>
</dbReference>
<organism evidence="4">
    <name type="scientific">Cnaphalocrocis medinalis</name>
    <name type="common">Rice leaffolder moth</name>
    <dbReference type="NCBI Taxonomy" id="437488"/>
    <lineage>
        <taxon>Eukaryota</taxon>
        <taxon>Metazoa</taxon>
        <taxon>Ecdysozoa</taxon>
        <taxon>Arthropoda</taxon>
        <taxon>Hexapoda</taxon>
        <taxon>Insecta</taxon>
        <taxon>Pterygota</taxon>
        <taxon>Neoptera</taxon>
        <taxon>Endopterygota</taxon>
        <taxon>Lepidoptera</taxon>
        <taxon>Glossata</taxon>
        <taxon>Ditrysia</taxon>
        <taxon>Pyraloidea</taxon>
        <taxon>Crambidae</taxon>
        <taxon>Pyraustinae</taxon>
        <taxon>Cnaphalocrocis</taxon>
    </lineage>
</organism>
<dbReference type="Pfam" id="PF13417">
    <property type="entry name" value="GST_N_3"/>
    <property type="match status" value="1"/>
</dbReference>
<dbReference type="Gene3D" id="1.20.1050.10">
    <property type="match status" value="1"/>
</dbReference>
<evidence type="ECO:0000256" key="1">
    <source>
        <dbReference type="ARBA" id="ARBA00011738"/>
    </source>
</evidence>
<dbReference type="PROSITE" id="PS50404">
    <property type="entry name" value="GST_NTER"/>
    <property type="match status" value="1"/>
</dbReference>
<dbReference type="FunFam" id="1.20.1050.10:FF:000007">
    <property type="entry name" value="Glutathione S-transferase 1-1"/>
    <property type="match status" value="1"/>
</dbReference>
<dbReference type="PROSITE" id="PS51354">
    <property type="entry name" value="GLUTAREDOXIN_2"/>
    <property type="match status" value="1"/>
</dbReference>
<proteinExistence type="evidence at transcript level"/>
<comment type="subunit">
    <text evidence="1">Homodimer.</text>
</comment>
<sequence length="226" mass="25542">MASCEVRSNKAKIDLYYRPGSPPCRAVRLVAAALGIDLNLKLVDLHGGEHLKPEYLKLNPQHTIPTMVDEGFSLWESRAIMAYLVNKYGKNDSLYPKDPKARALVDQRLYFDFGTLSMSFTDYFYPMLFAGAPEDKSKYDKIAVGFDLLEIFLEGQKYVAGSQLTIADLALIVTVSNFELIKYDISKYKNVSRWATKIKEEATGYADCNGEGLKAFQELIDHLMKK</sequence>
<dbReference type="Gene3D" id="3.40.30.10">
    <property type="entry name" value="Glutaredoxin"/>
    <property type="match status" value="1"/>
</dbReference>
<reference evidence="4" key="1">
    <citation type="submission" date="2014-08" db="EMBL/GenBank/DDBJ databases">
        <title>Glutathione S-transferase genes in the rice leaf folder, Cnaphalocrocis medinalis.</title>
        <authorList>
            <person name="Liu S."/>
        </authorList>
    </citation>
    <scope>NUCLEOTIDE SEQUENCE</scope>
    <source>
        <strain evidence="4">HF</strain>
    </source>
</reference>
<dbReference type="InterPro" id="IPR004045">
    <property type="entry name" value="Glutathione_S-Trfase_N"/>
</dbReference>
<dbReference type="InterPro" id="IPR036249">
    <property type="entry name" value="Thioredoxin-like_sf"/>
</dbReference>
<dbReference type="EC" id="2.5.1.18" evidence="4"/>
<evidence type="ECO:0000259" key="3">
    <source>
        <dbReference type="PROSITE" id="PS50405"/>
    </source>
</evidence>
<dbReference type="SFLD" id="SFLDG00358">
    <property type="entry name" value="Main_(cytGST)"/>
    <property type="match status" value="1"/>
</dbReference>
<dbReference type="SUPFAM" id="SSF47616">
    <property type="entry name" value="GST C-terminal domain-like"/>
    <property type="match status" value="1"/>
</dbReference>
<dbReference type="InterPro" id="IPR010987">
    <property type="entry name" value="Glutathione-S-Trfase_C-like"/>
</dbReference>
<dbReference type="SFLD" id="SFLDG01153">
    <property type="entry name" value="Main.4:_Theta-like"/>
    <property type="match status" value="1"/>
</dbReference>
<dbReference type="SFLD" id="SFLDS00019">
    <property type="entry name" value="Glutathione_Transferase_(cytos"/>
    <property type="match status" value="1"/>
</dbReference>
<dbReference type="InterPro" id="IPR004046">
    <property type="entry name" value="GST_C"/>
</dbReference>
<evidence type="ECO:0000259" key="2">
    <source>
        <dbReference type="PROSITE" id="PS50404"/>
    </source>
</evidence>